<dbReference type="EMBL" id="CP016359">
    <property type="protein sequence ID" value="APU68348.1"/>
    <property type="molecule type" value="Genomic_DNA"/>
</dbReference>
<keyword evidence="2" id="KW-1185">Reference proteome</keyword>
<reference evidence="1 2" key="1">
    <citation type="submission" date="2016-07" db="EMBL/GenBank/DDBJ databases">
        <title>Multi-omics approach to identify versatile polysaccharide utilization systems of a marine flavobacterium Gramella flava.</title>
        <authorList>
            <person name="Tang K."/>
        </authorList>
    </citation>
    <scope>NUCLEOTIDE SEQUENCE [LARGE SCALE GENOMIC DNA]</scope>
    <source>
        <strain evidence="1 2">JLT2011</strain>
    </source>
</reference>
<sequence length="50" mass="6032">MKKPGLLRKFWLFYALNLKLVFMRIIGGVVILVVVLGILIYYRWFMKKNQ</sequence>
<evidence type="ECO:0000313" key="2">
    <source>
        <dbReference type="Proteomes" id="UP000186230"/>
    </source>
</evidence>
<evidence type="ECO:0000313" key="1">
    <source>
        <dbReference type="EMBL" id="APU68348.1"/>
    </source>
</evidence>
<dbReference type="STRING" id="1229726.GRFL_1624"/>
<accession>A0A1L7I415</accession>
<proteinExistence type="predicted"/>
<dbReference type="AlphaFoldDB" id="A0A1L7I415"/>
<dbReference type="Proteomes" id="UP000186230">
    <property type="component" value="Chromosome"/>
</dbReference>
<gene>
    <name evidence="1" type="ORF">GRFL_1624</name>
</gene>
<organism evidence="1 2">
    <name type="scientific">Christiangramia flava JLT2011</name>
    <dbReference type="NCBI Taxonomy" id="1229726"/>
    <lineage>
        <taxon>Bacteria</taxon>
        <taxon>Pseudomonadati</taxon>
        <taxon>Bacteroidota</taxon>
        <taxon>Flavobacteriia</taxon>
        <taxon>Flavobacteriales</taxon>
        <taxon>Flavobacteriaceae</taxon>
        <taxon>Christiangramia</taxon>
    </lineage>
</organism>
<dbReference type="KEGG" id="gfl:GRFL_1624"/>
<name>A0A1L7I415_9FLAO</name>
<protein>
    <submittedName>
        <fullName evidence="1">Uncharacterized protein</fullName>
    </submittedName>
</protein>